<accession>A0A812MUH0</accession>
<comment type="caution">
    <text evidence="2">The sequence shown here is derived from an EMBL/GenBank/DDBJ whole genome shotgun (WGS) entry which is preliminary data.</text>
</comment>
<keyword evidence="3" id="KW-1185">Reference proteome</keyword>
<dbReference type="OrthoDB" id="412075at2759"/>
<evidence type="ECO:0000259" key="1">
    <source>
        <dbReference type="Pfam" id="PF01755"/>
    </source>
</evidence>
<name>A0A812MUH0_9DINO</name>
<dbReference type="Proteomes" id="UP000604046">
    <property type="component" value="Unassembled WGS sequence"/>
</dbReference>
<dbReference type="AlphaFoldDB" id="A0A812MUH0"/>
<feature type="domain" description="Glycosyl transferase family 25" evidence="1">
    <location>
        <begin position="41"/>
        <end position="215"/>
    </location>
</feature>
<evidence type="ECO:0000313" key="2">
    <source>
        <dbReference type="EMBL" id="CAE7275345.1"/>
    </source>
</evidence>
<organism evidence="2 3">
    <name type="scientific">Symbiodinium natans</name>
    <dbReference type="NCBI Taxonomy" id="878477"/>
    <lineage>
        <taxon>Eukaryota</taxon>
        <taxon>Sar</taxon>
        <taxon>Alveolata</taxon>
        <taxon>Dinophyceae</taxon>
        <taxon>Suessiales</taxon>
        <taxon>Symbiodiniaceae</taxon>
        <taxon>Symbiodinium</taxon>
    </lineage>
</organism>
<dbReference type="Pfam" id="PF01755">
    <property type="entry name" value="Glyco_transf_25"/>
    <property type="match status" value="1"/>
</dbReference>
<dbReference type="InterPro" id="IPR002654">
    <property type="entry name" value="Glyco_trans_25"/>
</dbReference>
<evidence type="ECO:0000313" key="3">
    <source>
        <dbReference type="Proteomes" id="UP000604046"/>
    </source>
</evidence>
<gene>
    <name evidence="2" type="ORF">SNAT2548_LOCUS14608</name>
</gene>
<reference evidence="2" key="1">
    <citation type="submission" date="2021-02" db="EMBL/GenBank/DDBJ databases">
        <authorList>
            <person name="Dougan E. K."/>
            <person name="Rhodes N."/>
            <person name="Thang M."/>
            <person name="Chan C."/>
        </authorList>
    </citation>
    <scope>NUCLEOTIDE SEQUENCE</scope>
</reference>
<dbReference type="EMBL" id="CAJNDS010001735">
    <property type="protein sequence ID" value="CAE7275345.1"/>
    <property type="molecule type" value="Genomic_DNA"/>
</dbReference>
<protein>
    <recommendedName>
        <fullName evidence="1">Glycosyl transferase family 25 domain-containing protein</fullName>
    </recommendedName>
</protein>
<proteinExistence type="predicted"/>
<sequence>MLRRPAADLLKFMQTIDQVGFGEAELLRNGRTLSDLTSGVPIFWVSMKESVERHAFMNKSLHGVADSYMVEAVNLSHVSVVTVLNKTGQSVEYSERKDQVILACTLSHMKAILTARKMGADFAVFLEDDVSFDTHPLWKLSLQELAAAAPKGWKGIQLGFGSPRLEAEKKIWKEPGPVVRFHKFGYTAGAYGYMLSRKGMDELVEKLKVTVSPDDPTDITGMTLFERTRAADHALYFPLLPQMYTSTMMYVLHQCHQFGSTLHRSHEARHRRDAVAARQHYGLDTSVCG</sequence>